<feature type="region of interest" description="Disordered" evidence="1">
    <location>
        <begin position="43"/>
        <end position="64"/>
    </location>
</feature>
<accession>A0A0K6G3M5</accession>
<feature type="chain" id="PRO_5005502705" evidence="2">
    <location>
        <begin position="20"/>
        <end position="404"/>
    </location>
</feature>
<dbReference type="InterPro" id="IPR048958">
    <property type="entry name" value="Polysacc_lyase_14"/>
</dbReference>
<feature type="compositionally biased region" description="Low complexity" evidence="1">
    <location>
        <begin position="77"/>
        <end position="92"/>
    </location>
</feature>
<feature type="compositionally biased region" description="Low complexity" evidence="1">
    <location>
        <begin position="100"/>
        <end position="112"/>
    </location>
</feature>
<keyword evidence="4" id="KW-0456">Lyase</keyword>
<evidence type="ECO:0000256" key="1">
    <source>
        <dbReference type="SAM" id="MobiDB-lite"/>
    </source>
</evidence>
<dbReference type="PANTHER" id="PTHR40124:SF1">
    <property type="entry name" value="DISAGGREGATASE RELATED REPEAT PROTEIN"/>
    <property type="match status" value="1"/>
</dbReference>
<protein>
    <submittedName>
        <fullName evidence="4">Polysaccharide lyase family 14 protein</fullName>
    </submittedName>
</protein>
<gene>
    <name evidence="4" type="ORF">RSOLAG22IIIB_05110</name>
</gene>
<organism evidence="4 5">
    <name type="scientific">Rhizoctonia solani</name>
    <dbReference type="NCBI Taxonomy" id="456999"/>
    <lineage>
        <taxon>Eukaryota</taxon>
        <taxon>Fungi</taxon>
        <taxon>Dikarya</taxon>
        <taxon>Basidiomycota</taxon>
        <taxon>Agaricomycotina</taxon>
        <taxon>Agaricomycetes</taxon>
        <taxon>Cantharellales</taxon>
        <taxon>Ceratobasidiaceae</taxon>
        <taxon>Rhizoctonia</taxon>
    </lineage>
</organism>
<keyword evidence="2" id="KW-0732">Signal</keyword>
<dbReference type="EMBL" id="CYGV01001334">
    <property type="protein sequence ID" value="CUA72979.1"/>
    <property type="molecule type" value="Genomic_DNA"/>
</dbReference>
<proteinExistence type="predicted"/>
<dbReference type="Pfam" id="PF21294">
    <property type="entry name" value="Polysacc_lyase_14"/>
    <property type="match status" value="1"/>
</dbReference>
<feature type="domain" description="Polysaccharide lyase 14" evidence="3">
    <location>
        <begin position="179"/>
        <end position="398"/>
    </location>
</feature>
<feature type="signal peptide" evidence="2">
    <location>
        <begin position="1"/>
        <end position="19"/>
    </location>
</feature>
<evidence type="ECO:0000313" key="4">
    <source>
        <dbReference type="EMBL" id="CUA72979.1"/>
    </source>
</evidence>
<dbReference type="AlphaFoldDB" id="A0A0K6G3M5"/>
<dbReference type="Proteomes" id="UP000044841">
    <property type="component" value="Unassembled WGS sequence"/>
</dbReference>
<evidence type="ECO:0000256" key="2">
    <source>
        <dbReference type="SAM" id="SignalP"/>
    </source>
</evidence>
<feature type="region of interest" description="Disordered" evidence="1">
    <location>
        <begin position="77"/>
        <end position="124"/>
    </location>
</feature>
<sequence length="404" mass="42769">MHFKTIILAGLSSLAAAAALPSRMSGPHDAHIVPRHHRNVRARKVEPGHSKVKRCATSSSAEPEEIQPTGVYAGNAAKTTKASTSTISASEPVETETKSTKSSTQSSTKTSSVEASLPTGGTGGISIGDKLTALFPDGVSSKGSSWSTNPAFSNSIALSDDSLRATKMMARLSHPVVEKEGKKAMQISFARGSYAYRGNAAGGVSFYALGPASQPITDAKVLTFSYALFFEDGFKFNKGGKLPGLYGGVSNEEATGCSGGRRSDKCWSTRFMWRANGAAEVYTYLPPSAESANKKAVCSGSDDHCTGDYGWSLGRGVWNWKVGAWQTIAQKVTLNTPGKSDGSIIVYLDGVVVHQLDNLVIRTSGNSVPQGAMVQSFFGGHDATWASPQDQKLWFSDFSMAVLE</sequence>
<reference evidence="4 5" key="1">
    <citation type="submission" date="2015-07" db="EMBL/GenBank/DDBJ databases">
        <authorList>
            <person name="Noorani M."/>
        </authorList>
    </citation>
    <scope>NUCLEOTIDE SEQUENCE [LARGE SCALE GENOMIC DNA]</scope>
    <source>
        <strain evidence="4">BBA 69670</strain>
    </source>
</reference>
<evidence type="ECO:0000259" key="3">
    <source>
        <dbReference type="Pfam" id="PF21294"/>
    </source>
</evidence>
<evidence type="ECO:0000313" key="5">
    <source>
        <dbReference type="Proteomes" id="UP000044841"/>
    </source>
</evidence>
<dbReference type="GO" id="GO:0016829">
    <property type="term" value="F:lyase activity"/>
    <property type="evidence" value="ECO:0007669"/>
    <property type="project" value="UniProtKB-KW"/>
</dbReference>
<keyword evidence="5" id="KW-1185">Reference proteome</keyword>
<dbReference type="PANTHER" id="PTHR40124">
    <property type="match status" value="1"/>
</dbReference>
<name>A0A0K6G3M5_9AGAM</name>
<dbReference type="Gene3D" id="2.60.120.200">
    <property type="match status" value="1"/>
</dbReference>